<feature type="region of interest" description="Disordered" evidence="1">
    <location>
        <begin position="373"/>
        <end position="515"/>
    </location>
</feature>
<feature type="compositionally biased region" description="Acidic residues" evidence="1">
    <location>
        <begin position="136"/>
        <end position="154"/>
    </location>
</feature>
<comment type="caution">
    <text evidence="3">The sequence shown here is derived from an EMBL/GenBank/DDBJ whole genome shotgun (WGS) entry which is preliminary data.</text>
</comment>
<dbReference type="PANTHER" id="PTHR15327">
    <property type="entry name" value="MICROFIBRIL-ASSOCIATED PROTEIN"/>
    <property type="match status" value="1"/>
</dbReference>
<reference evidence="3" key="1">
    <citation type="submission" date="2020-02" db="EMBL/GenBank/DDBJ databases">
        <authorList>
            <person name="Palmer J.M."/>
        </authorList>
    </citation>
    <scope>NUCLEOTIDE SEQUENCE</scope>
    <source>
        <strain evidence="3">EPUS1.4</strain>
        <tissue evidence="3">Thallus</tissue>
    </source>
</reference>
<feature type="compositionally biased region" description="Basic and acidic residues" evidence="1">
    <location>
        <begin position="502"/>
        <end position="515"/>
    </location>
</feature>
<feature type="compositionally biased region" description="Polar residues" evidence="1">
    <location>
        <begin position="176"/>
        <end position="192"/>
    </location>
</feature>
<evidence type="ECO:0000259" key="2">
    <source>
        <dbReference type="Pfam" id="PF06991"/>
    </source>
</evidence>
<feature type="compositionally biased region" description="Basic and acidic residues" evidence="1">
    <location>
        <begin position="397"/>
        <end position="421"/>
    </location>
</feature>
<sequence>MPPPMPNPSKRMTANPARPVARYRPGKAVQEDTSSEEDVSEAESEKQSAPGPAQPRASSFPAGAQRRQVPARSARKGESEDEEGFVTEEEDEGEANEESLPAAHVEGQGRRVVQKSTTSAISRTTEADGISSAEEVGSEESEEESDEEEESSSEEEPHRKFQRPTFIKKSDRGKVGSTNADLSPNAATNGVFSTSPAIDKIQADELRRKEMADLMIKDKLERDAAARAAGRKGWDDDEEVAAEDMVDDTDGLDPEAEYAAWKLRELKRLKRDREAIEQREKEIEEVQRRRNLTQAEREAEDREYLEKQKEEKEDGRGKAGFLQRYHHKGAFFQDNETAEILRKRDLMGARFVDEVQNREALPQYMQVRDMTKLGKKGRTRYIDLKGEDTGKWGQGYDQRETRGLKPNFDVDERFRPDHDGGAKGPTGANASAVRDRRNGTANDAPEGPRAMRNGDYGRNGGEGADSYRPGRQSRTRSRSASTHRDRYEDEDSRSRRKRGRSPYRERDKRRRVDAL</sequence>
<dbReference type="Pfam" id="PF06991">
    <property type="entry name" value="MFAP1"/>
    <property type="match status" value="1"/>
</dbReference>
<name>A0A8H7E0M5_9EURO</name>
<evidence type="ECO:0000313" key="3">
    <source>
        <dbReference type="EMBL" id="KAF7506229.1"/>
    </source>
</evidence>
<gene>
    <name evidence="3" type="ORF">GJ744_012121</name>
</gene>
<dbReference type="OrthoDB" id="1111734at2759"/>
<proteinExistence type="predicted"/>
<evidence type="ECO:0000313" key="4">
    <source>
        <dbReference type="Proteomes" id="UP000606974"/>
    </source>
</evidence>
<feature type="region of interest" description="Disordered" evidence="1">
    <location>
        <begin position="1"/>
        <end position="192"/>
    </location>
</feature>
<feature type="compositionally biased region" description="Polar residues" evidence="1">
    <location>
        <begin position="114"/>
        <end position="124"/>
    </location>
</feature>
<feature type="compositionally biased region" description="Acidic residues" evidence="1">
    <location>
        <begin position="79"/>
        <end position="97"/>
    </location>
</feature>
<feature type="compositionally biased region" description="Acidic residues" evidence="1">
    <location>
        <begin position="33"/>
        <end position="42"/>
    </location>
</feature>
<feature type="compositionally biased region" description="Basic and acidic residues" evidence="1">
    <location>
        <begin position="295"/>
        <end position="317"/>
    </location>
</feature>
<dbReference type="Proteomes" id="UP000606974">
    <property type="component" value="Unassembled WGS sequence"/>
</dbReference>
<protein>
    <recommendedName>
        <fullName evidence="2">Micro-fibrillar-associated protein 1 C-terminal domain-containing protein</fullName>
    </recommendedName>
</protein>
<dbReference type="InterPro" id="IPR033194">
    <property type="entry name" value="MFAP1"/>
</dbReference>
<keyword evidence="4" id="KW-1185">Reference proteome</keyword>
<evidence type="ECO:0000256" key="1">
    <source>
        <dbReference type="SAM" id="MobiDB-lite"/>
    </source>
</evidence>
<accession>A0A8H7E0M5</accession>
<feature type="compositionally biased region" description="Basic and acidic residues" evidence="1">
    <location>
        <begin position="380"/>
        <end position="390"/>
    </location>
</feature>
<feature type="region of interest" description="Disordered" evidence="1">
    <location>
        <begin position="282"/>
        <end position="319"/>
    </location>
</feature>
<dbReference type="InterPro" id="IPR009730">
    <property type="entry name" value="MFAP1_C"/>
</dbReference>
<organism evidence="3 4">
    <name type="scientific">Endocarpon pusillum</name>
    <dbReference type="NCBI Taxonomy" id="364733"/>
    <lineage>
        <taxon>Eukaryota</taxon>
        <taxon>Fungi</taxon>
        <taxon>Dikarya</taxon>
        <taxon>Ascomycota</taxon>
        <taxon>Pezizomycotina</taxon>
        <taxon>Eurotiomycetes</taxon>
        <taxon>Chaetothyriomycetidae</taxon>
        <taxon>Verrucariales</taxon>
        <taxon>Verrucariaceae</taxon>
        <taxon>Endocarpon</taxon>
    </lineage>
</organism>
<feature type="domain" description="Micro-fibrillar-associated protein 1 C-terminal" evidence="2">
    <location>
        <begin position="152"/>
        <end position="389"/>
    </location>
</feature>
<dbReference type="AlphaFoldDB" id="A0A8H7E0M5"/>
<dbReference type="EMBL" id="JAACFV010000091">
    <property type="protein sequence ID" value="KAF7506229.1"/>
    <property type="molecule type" value="Genomic_DNA"/>
</dbReference>